<accession>A0ABP8TYB5</accession>
<proteinExistence type="predicted"/>
<evidence type="ECO:0000313" key="3">
    <source>
        <dbReference type="Proteomes" id="UP001500212"/>
    </source>
</evidence>
<keyword evidence="1" id="KW-0472">Membrane</keyword>
<evidence type="ECO:0000313" key="2">
    <source>
        <dbReference type="EMBL" id="GAA4616614.1"/>
    </source>
</evidence>
<keyword evidence="1" id="KW-0812">Transmembrane</keyword>
<dbReference type="EMBL" id="BAABHJ010000034">
    <property type="protein sequence ID" value="GAA4616614.1"/>
    <property type="molecule type" value="Genomic_DNA"/>
</dbReference>
<gene>
    <name evidence="2" type="ORF">GCM10023195_73950</name>
</gene>
<evidence type="ECO:0000256" key="1">
    <source>
        <dbReference type="SAM" id="Phobius"/>
    </source>
</evidence>
<comment type="caution">
    <text evidence="2">The sequence shown here is derived from an EMBL/GenBank/DDBJ whole genome shotgun (WGS) entry which is preliminary data.</text>
</comment>
<dbReference type="Proteomes" id="UP001500212">
    <property type="component" value="Unassembled WGS sequence"/>
</dbReference>
<keyword evidence="3" id="KW-1185">Reference proteome</keyword>
<dbReference type="RefSeq" id="WP_345364912.1">
    <property type="nucleotide sequence ID" value="NZ_BAABHJ010000034.1"/>
</dbReference>
<organism evidence="2 3">
    <name type="scientific">Actinoallomurus liliacearum</name>
    <dbReference type="NCBI Taxonomy" id="1080073"/>
    <lineage>
        <taxon>Bacteria</taxon>
        <taxon>Bacillati</taxon>
        <taxon>Actinomycetota</taxon>
        <taxon>Actinomycetes</taxon>
        <taxon>Streptosporangiales</taxon>
        <taxon>Thermomonosporaceae</taxon>
        <taxon>Actinoallomurus</taxon>
    </lineage>
</organism>
<sequence>MRNEAGTWLVPVPVAANAAGGTIAGLIVDRLGGAPWSFLFAAAFVAAATVVAAWPAGPITRADAAVTAQALTTARDTADPPASIPAGGRFSFAALVMRPRTARPPVREAAHG</sequence>
<name>A0ABP8TYB5_9ACTN</name>
<feature type="transmembrane region" description="Helical" evidence="1">
    <location>
        <begin position="34"/>
        <end position="54"/>
    </location>
</feature>
<protein>
    <recommendedName>
        <fullName evidence="4">Major facilitator superfamily (MFS) profile domain-containing protein</fullName>
    </recommendedName>
</protein>
<evidence type="ECO:0008006" key="4">
    <source>
        <dbReference type="Google" id="ProtNLM"/>
    </source>
</evidence>
<reference evidence="3" key="1">
    <citation type="journal article" date="2019" name="Int. J. Syst. Evol. Microbiol.">
        <title>The Global Catalogue of Microorganisms (GCM) 10K type strain sequencing project: providing services to taxonomists for standard genome sequencing and annotation.</title>
        <authorList>
            <consortium name="The Broad Institute Genomics Platform"/>
            <consortium name="The Broad Institute Genome Sequencing Center for Infectious Disease"/>
            <person name="Wu L."/>
            <person name="Ma J."/>
        </authorList>
    </citation>
    <scope>NUCLEOTIDE SEQUENCE [LARGE SCALE GENOMIC DNA]</scope>
    <source>
        <strain evidence="3">JCM 17938</strain>
    </source>
</reference>
<keyword evidence="1" id="KW-1133">Transmembrane helix</keyword>
<feature type="transmembrane region" description="Helical" evidence="1">
    <location>
        <begin position="7"/>
        <end position="28"/>
    </location>
</feature>